<evidence type="ECO:0000313" key="1">
    <source>
        <dbReference type="EMBL" id="UYP17697.1"/>
    </source>
</evidence>
<proteinExistence type="predicted"/>
<dbReference type="Proteomes" id="UP001156484">
    <property type="component" value="Chromosome"/>
</dbReference>
<protein>
    <submittedName>
        <fullName evidence="1">Uncharacterized protein</fullName>
    </submittedName>
</protein>
<name>A0ACD4DCH7_9NOCA</name>
<accession>A0ACD4DCH7</accession>
<dbReference type="EMBL" id="CP107551">
    <property type="protein sequence ID" value="UYP17697.1"/>
    <property type="molecule type" value="Genomic_DNA"/>
</dbReference>
<sequence length="109" mass="11693">MKHIVTYWDAIRQALYSLFALACAVAVGAKLFTESEAAQYLSYAAMILSAIGNVLASFYVGRTSPVQEQRIEQAVQIGIEKAAQPQAGEVAPAPAAVEETAGYVDPFIR</sequence>
<organism evidence="1 2">
    <name type="scientific">Rhodococcus sacchari</name>
    <dbReference type="NCBI Taxonomy" id="2962047"/>
    <lineage>
        <taxon>Bacteria</taxon>
        <taxon>Bacillati</taxon>
        <taxon>Actinomycetota</taxon>
        <taxon>Actinomycetes</taxon>
        <taxon>Mycobacteriales</taxon>
        <taxon>Nocardiaceae</taxon>
        <taxon>Rhodococcus</taxon>
    </lineage>
</organism>
<evidence type="ECO:0000313" key="2">
    <source>
        <dbReference type="Proteomes" id="UP001156484"/>
    </source>
</evidence>
<reference evidence="1" key="1">
    <citation type="submission" date="2022-10" db="EMBL/GenBank/DDBJ databases">
        <title>Rhodococcus ferula Z13 complete genome.</title>
        <authorList>
            <person name="Long X."/>
            <person name="Zang M."/>
        </authorList>
    </citation>
    <scope>NUCLEOTIDE SEQUENCE</scope>
    <source>
        <strain evidence="1">Z13</strain>
    </source>
</reference>
<gene>
    <name evidence="1" type="ORF">OED52_13555</name>
</gene>
<keyword evidence="2" id="KW-1185">Reference proteome</keyword>